<dbReference type="Pfam" id="PF00962">
    <property type="entry name" value="A_deaminase"/>
    <property type="match status" value="1"/>
</dbReference>
<dbReference type="SUPFAM" id="SSF51556">
    <property type="entry name" value="Metallo-dependent hydrolases"/>
    <property type="match status" value="1"/>
</dbReference>
<evidence type="ECO:0000259" key="6">
    <source>
        <dbReference type="Pfam" id="PF00962"/>
    </source>
</evidence>
<dbReference type="Proteomes" id="UP000178227">
    <property type="component" value="Unassembled WGS sequence"/>
</dbReference>
<evidence type="ECO:0000256" key="2">
    <source>
        <dbReference type="ARBA" id="ARBA00006676"/>
    </source>
</evidence>
<sequence>MDGAITNLEAIEDYYKLSGFEMPAHFKDILNLDDLKHRTTAWYANPQIDIVTKFRLLTDVLQNPDTLFLFGHQYVKVRAGQEMRYCEGTFAPQYHTRGDNKSRARLTEKEAVSALLAGVEAAEKEYPKIEANVLIAIGREIVDPKHLEWGGVERAKKIVDIVADGDRSRLVGIGLVCDELTYPPEMHIEIFNYAHERGVMTDAHAGEWASSPAKLMENMRTAVHMLKINRGSHFRLLSRDSELCKYMVDNDIGVSSCPGSYLYSGLIRDIRELELDVLFERGVKVSLHPDDDLFMDDIHTVFWKCCRAYNFTDEQISQLRRNAWLTRFGNRKKHEF</sequence>
<dbReference type="GO" id="GO:0006146">
    <property type="term" value="P:adenine catabolic process"/>
    <property type="evidence" value="ECO:0007669"/>
    <property type="project" value="TreeGrafter"/>
</dbReference>
<proteinExistence type="inferred from homology"/>
<dbReference type="GO" id="GO:0043103">
    <property type="term" value="P:hypoxanthine salvage"/>
    <property type="evidence" value="ECO:0007669"/>
    <property type="project" value="TreeGrafter"/>
</dbReference>
<organism evidence="7 8">
    <name type="scientific">Candidatus Yanofskybacteria bacterium RIFCSPLOWO2_01_FULL_42_49</name>
    <dbReference type="NCBI Taxonomy" id="1802694"/>
    <lineage>
        <taxon>Bacteria</taxon>
        <taxon>Candidatus Yanofskyibacteriota</taxon>
    </lineage>
</organism>
<dbReference type="PANTHER" id="PTHR43114">
    <property type="entry name" value="ADENINE DEAMINASE"/>
    <property type="match status" value="1"/>
</dbReference>
<evidence type="ECO:0000256" key="3">
    <source>
        <dbReference type="ARBA" id="ARBA00022723"/>
    </source>
</evidence>
<keyword evidence="5" id="KW-0862">Zinc</keyword>
<dbReference type="EMBL" id="MGKI01000008">
    <property type="protein sequence ID" value="OGN22772.1"/>
    <property type="molecule type" value="Genomic_DNA"/>
</dbReference>
<keyword evidence="4" id="KW-0378">Hydrolase</keyword>
<feature type="domain" description="Adenosine deaminase" evidence="6">
    <location>
        <begin position="50"/>
        <end position="328"/>
    </location>
</feature>
<comment type="similarity">
    <text evidence="2">Belongs to the metallo-dependent hydrolases superfamily. Adenosine and AMP deaminases family.</text>
</comment>
<evidence type="ECO:0000313" key="8">
    <source>
        <dbReference type="Proteomes" id="UP000178227"/>
    </source>
</evidence>
<dbReference type="GO" id="GO:0046872">
    <property type="term" value="F:metal ion binding"/>
    <property type="evidence" value="ECO:0007669"/>
    <property type="project" value="UniProtKB-KW"/>
</dbReference>
<dbReference type="InterPro" id="IPR032466">
    <property type="entry name" value="Metal_Hydrolase"/>
</dbReference>
<evidence type="ECO:0000256" key="5">
    <source>
        <dbReference type="ARBA" id="ARBA00022833"/>
    </source>
</evidence>
<dbReference type="GO" id="GO:0000034">
    <property type="term" value="F:adenine deaminase activity"/>
    <property type="evidence" value="ECO:0007669"/>
    <property type="project" value="TreeGrafter"/>
</dbReference>
<dbReference type="InterPro" id="IPR001365">
    <property type="entry name" value="A_deaminase_dom"/>
</dbReference>
<dbReference type="AlphaFoldDB" id="A0A1F8GBL2"/>
<comment type="caution">
    <text evidence="7">The sequence shown here is derived from an EMBL/GenBank/DDBJ whole genome shotgun (WGS) entry which is preliminary data.</text>
</comment>
<dbReference type="Gene3D" id="3.20.20.140">
    <property type="entry name" value="Metal-dependent hydrolases"/>
    <property type="match status" value="1"/>
</dbReference>
<keyword evidence="3" id="KW-0479">Metal-binding</keyword>
<dbReference type="InterPro" id="IPR006330">
    <property type="entry name" value="Ado/ade_deaminase"/>
</dbReference>
<name>A0A1F8GBL2_9BACT</name>
<reference evidence="7 8" key="1">
    <citation type="journal article" date="2016" name="Nat. Commun.">
        <title>Thousands of microbial genomes shed light on interconnected biogeochemical processes in an aquifer system.</title>
        <authorList>
            <person name="Anantharaman K."/>
            <person name="Brown C.T."/>
            <person name="Hug L.A."/>
            <person name="Sharon I."/>
            <person name="Castelle C.J."/>
            <person name="Probst A.J."/>
            <person name="Thomas B.C."/>
            <person name="Singh A."/>
            <person name="Wilkins M.J."/>
            <person name="Karaoz U."/>
            <person name="Brodie E.L."/>
            <person name="Williams K.H."/>
            <person name="Hubbard S.S."/>
            <person name="Banfield J.F."/>
        </authorList>
    </citation>
    <scope>NUCLEOTIDE SEQUENCE [LARGE SCALE GENOMIC DNA]</scope>
</reference>
<gene>
    <name evidence="7" type="ORF">A2918_01380</name>
</gene>
<evidence type="ECO:0000256" key="4">
    <source>
        <dbReference type="ARBA" id="ARBA00022801"/>
    </source>
</evidence>
<comment type="cofactor">
    <cofactor evidence="1">
        <name>Zn(2+)</name>
        <dbReference type="ChEBI" id="CHEBI:29105"/>
    </cofactor>
</comment>
<dbReference type="STRING" id="1802694.A2918_01380"/>
<dbReference type="PANTHER" id="PTHR43114:SF6">
    <property type="entry name" value="ADENINE DEAMINASE"/>
    <property type="match status" value="1"/>
</dbReference>
<protein>
    <recommendedName>
        <fullName evidence="6">Adenosine deaminase domain-containing protein</fullName>
    </recommendedName>
</protein>
<dbReference type="GO" id="GO:0005829">
    <property type="term" value="C:cytosol"/>
    <property type="evidence" value="ECO:0007669"/>
    <property type="project" value="TreeGrafter"/>
</dbReference>
<evidence type="ECO:0000313" key="7">
    <source>
        <dbReference type="EMBL" id="OGN22772.1"/>
    </source>
</evidence>
<accession>A0A1F8GBL2</accession>
<evidence type="ECO:0000256" key="1">
    <source>
        <dbReference type="ARBA" id="ARBA00001947"/>
    </source>
</evidence>